<dbReference type="Proteomes" id="UP000320431">
    <property type="component" value="Unassembled WGS sequence"/>
</dbReference>
<dbReference type="EMBL" id="VICD02000253">
    <property type="protein sequence ID" value="KAB8172517.1"/>
    <property type="molecule type" value="Genomic_DNA"/>
</dbReference>
<organism evidence="1 2">
    <name type="scientific">Marilutibacter maris</name>
    <dbReference type="NCBI Taxonomy" id="1605891"/>
    <lineage>
        <taxon>Bacteria</taxon>
        <taxon>Pseudomonadati</taxon>
        <taxon>Pseudomonadota</taxon>
        <taxon>Gammaproteobacteria</taxon>
        <taxon>Lysobacterales</taxon>
        <taxon>Lysobacteraceae</taxon>
        <taxon>Marilutibacter</taxon>
    </lineage>
</organism>
<accession>A0A508A5Y2</accession>
<evidence type="ECO:0000313" key="2">
    <source>
        <dbReference type="Proteomes" id="UP000320431"/>
    </source>
</evidence>
<comment type="caution">
    <text evidence="1">The sequence shown here is derived from an EMBL/GenBank/DDBJ whole genome shotgun (WGS) entry which is preliminary data.</text>
</comment>
<dbReference type="AlphaFoldDB" id="A0A508A5Y2"/>
<dbReference type="RefSeq" id="WP_141482910.1">
    <property type="nucleotide sequence ID" value="NZ_VICD02000253.1"/>
</dbReference>
<sequence length="143" mass="16064">MKQMELRTLLLATGLLMSPLCHAQWLGDESTIEIEYASPEEALKVLLNQRGAFVRQSHGWISISERDGLSSWSITTHLNPAHPTIIKTRPYMSSTGHKLGVSMLCGANVETCNEVATRFRVHRDRIRRMPQWPHDEAEAGNGS</sequence>
<gene>
    <name evidence="1" type="ORF">FKV24_014620</name>
</gene>
<evidence type="ECO:0000313" key="1">
    <source>
        <dbReference type="EMBL" id="KAB8172517.1"/>
    </source>
</evidence>
<reference evidence="1 2" key="1">
    <citation type="submission" date="2019-10" db="EMBL/GenBank/DDBJ databases">
        <title>Lysobacter alkalisoli sp. nov., isolated from saline-alkaline soil.</title>
        <authorList>
            <person name="Sun J.-Q."/>
        </authorList>
    </citation>
    <scope>NUCLEOTIDE SEQUENCE [LARGE SCALE GENOMIC DNA]</scope>
    <source>
        <strain evidence="1 2">KCTC 42381</strain>
    </source>
</reference>
<name>A0A508A5Y2_9GAMM</name>
<protein>
    <submittedName>
        <fullName evidence="1">Uncharacterized protein</fullName>
    </submittedName>
</protein>
<proteinExistence type="predicted"/>